<feature type="compositionally biased region" description="Basic and acidic residues" evidence="1">
    <location>
        <begin position="59"/>
        <end position="74"/>
    </location>
</feature>
<dbReference type="Proteomes" id="UP001589647">
    <property type="component" value="Unassembled WGS sequence"/>
</dbReference>
<feature type="region of interest" description="Disordered" evidence="1">
    <location>
        <begin position="1"/>
        <end position="74"/>
    </location>
</feature>
<dbReference type="InterPro" id="IPR028037">
    <property type="entry name" value="Antitoxin_Rv0909/MT0933"/>
</dbReference>
<dbReference type="Pfam" id="PF14013">
    <property type="entry name" value="MT0933_antitox"/>
    <property type="match status" value="1"/>
</dbReference>
<evidence type="ECO:0000256" key="1">
    <source>
        <dbReference type="SAM" id="MobiDB-lite"/>
    </source>
</evidence>
<protein>
    <submittedName>
        <fullName evidence="2">Antitoxin</fullName>
    </submittedName>
</protein>
<keyword evidence="3" id="KW-1185">Reference proteome</keyword>
<dbReference type="RefSeq" id="WP_189649311.1">
    <property type="nucleotide sequence ID" value="NZ_BMRC01000009.1"/>
</dbReference>
<evidence type="ECO:0000313" key="2">
    <source>
        <dbReference type="EMBL" id="MFB9203613.1"/>
    </source>
</evidence>
<name>A0ABV5IHU9_9ACTN</name>
<sequence>MSAQDWVKKAEELAKQHPQQADQLLDRVEDEIEERTGHKFDEQVEQGTDAVRRSYGGSDGRERKQARPKGDQQK</sequence>
<proteinExistence type="predicted"/>
<evidence type="ECO:0000313" key="3">
    <source>
        <dbReference type="Proteomes" id="UP001589647"/>
    </source>
</evidence>
<organism evidence="2 3">
    <name type="scientific">Nonomuraea spiralis</name>
    <dbReference type="NCBI Taxonomy" id="46182"/>
    <lineage>
        <taxon>Bacteria</taxon>
        <taxon>Bacillati</taxon>
        <taxon>Actinomycetota</taxon>
        <taxon>Actinomycetes</taxon>
        <taxon>Streptosporangiales</taxon>
        <taxon>Streptosporangiaceae</taxon>
        <taxon>Nonomuraea</taxon>
    </lineage>
</organism>
<gene>
    <name evidence="2" type="ORF">ACFFV7_20660</name>
</gene>
<reference evidence="2 3" key="1">
    <citation type="submission" date="2024-09" db="EMBL/GenBank/DDBJ databases">
        <authorList>
            <person name="Sun Q."/>
            <person name="Mori K."/>
        </authorList>
    </citation>
    <scope>NUCLEOTIDE SEQUENCE [LARGE SCALE GENOMIC DNA]</scope>
    <source>
        <strain evidence="2 3">CCM 3426</strain>
    </source>
</reference>
<comment type="caution">
    <text evidence="2">The sequence shown here is derived from an EMBL/GenBank/DDBJ whole genome shotgun (WGS) entry which is preliminary data.</text>
</comment>
<feature type="compositionally biased region" description="Basic and acidic residues" evidence="1">
    <location>
        <begin position="1"/>
        <end position="15"/>
    </location>
</feature>
<dbReference type="EMBL" id="JBHMEI010000015">
    <property type="protein sequence ID" value="MFB9203613.1"/>
    <property type="molecule type" value="Genomic_DNA"/>
</dbReference>
<accession>A0ABV5IHU9</accession>